<feature type="compositionally biased region" description="Basic and acidic residues" evidence="1">
    <location>
        <begin position="329"/>
        <end position="338"/>
    </location>
</feature>
<dbReference type="PANTHER" id="PTHR40465:SF1">
    <property type="entry name" value="DUF6534 DOMAIN-CONTAINING PROTEIN"/>
    <property type="match status" value="1"/>
</dbReference>
<gene>
    <name evidence="3" type="ORF">RDB_LOCUS70957</name>
</gene>
<protein>
    <submittedName>
        <fullName evidence="3">Uncharacterized protein</fullName>
    </submittedName>
</protein>
<evidence type="ECO:0000256" key="2">
    <source>
        <dbReference type="SAM" id="Phobius"/>
    </source>
</evidence>
<evidence type="ECO:0000313" key="4">
    <source>
        <dbReference type="Proteomes" id="UP000663888"/>
    </source>
</evidence>
<evidence type="ECO:0000313" key="3">
    <source>
        <dbReference type="EMBL" id="CAE6451926.1"/>
    </source>
</evidence>
<feature type="compositionally biased region" description="Polar residues" evidence="1">
    <location>
        <begin position="299"/>
        <end position="312"/>
    </location>
</feature>
<feature type="transmembrane region" description="Helical" evidence="2">
    <location>
        <begin position="197"/>
        <end position="218"/>
    </location>
</feature>
<dbReference type="EMBL" id="CAJMWX010001042">
    <property type="protein sequence ID" value="CAE6451926.1"/>
    <property type="molecule type" value="Genomic_DNA"/>
</dbReference>
<proteinExistence type="predicted"/>
<name>A0A8H3BBJ7_9AGAM</name>
<comment type="caution">
    <text evidence="3">The sequence shown here is derived from an EMBL/GenBank/DDBJ whole genome shotgun (WGS) entry which is preliminary data.</text>
</comment>
<feature type="transmembrane region" description="Helical" evidence="2">
    <location>
        <begin position="152"/>
        <end position="176"/>
    </location>
</feature>
<keyword evidence="2" id="KW-1133">Transmembrane helix</keyword>
<dbReference type="Proteomes" id="UP000663888">
    <property type="component" value="Unassembled WGS sequence"/>
</dbReference>
<feature type="transmembrane region" description="Helical" evidence="2">
    <location>
        <begin position="224"/>
        <end position="246"/>
    </location>
</feature>
<feature type="region of interest" description="Disordered" evidence="1">
    <location>
        <begin position="299"/>
        <end position="352"/>
    </location>
</feature>
<dbReference type="PANTHER" id="PTHR40465">
    <property type="entry name" value="CHROMOSOME 1, WHOLE GENOME SHOTGUN SEQUENCE"/>
    <property type="match status" value="1"/>
</dbReference>
<feature type="transmembrane region" description="Helical" evidence="2">
    <location>
        <begin position="113"/>
        <end position="140"/>
    </location>
</feature>
<organism evidence="3 4">
    <name type="scientific">Rhizoctonia solani</name>
    <dbReference type="NCBI Taxonomy" id="456999"/>
    <lineage>
        <taxon>Eukaryota</taxon>
        <taxon>Fungi</taxon>
        <taxon>Dikarya</taxon>
        <taxon>Basidiomycota</taxon>
        <taxon>Agaricomycotina</taxon>
        <taxon>Agaricomycetes</taxon>
        <taxon>Cantharellales</taxon>
        <taxon>Ceratobasidiaceae</taxon>
        <taxon>Rhizoctonia</taxon>
    </lineage>
</organism>
<feature type="transmembrane region" description="Helical" evidence="2">
    <location>
        <begin position="47"/>
        <end position="69"/>
    </location>
</feature>
<sequence length="352" mass="38820">MSTEAYGLEPRHLLALVVMQCILQGLLICMLASFLSSKSASSRPMGFKLYVVFVNALSFAQTTVTILQGFEMLDVAPHKQILVLVYFWLTGINSAAVQAFFMHRCWRIFEKRILPIIPFLVLFLAFFASGVMVVICGSVVTGSKEARNKSHIVAVCVSSSFVLDLLMTTTTIIFLYRTRTGLGEHDSLFTAIWRIMWVSAAPPLVLMSIILINGYIIPSGPPPLTILSAAIIAKVSTLSLMINLLGQNHLRQRLDRSRPSQILNVDSSRGAAGIISEPVFAPITVTTYTIEEHLSPSDSISASTADLSQNNLPRDHSKPRSGTSNTPIEKPREVEDSHAVQFVCFPRNEEPR</sequence>
<keyword evidence="2" id="KW-0812">Transmembrane</keyword>
<reference evidence="3" key="1">
    <citation type="submission" date="2021-01" db="EMBL/GenBank/DDBJ databases">
        <authorList>
            <person name="Kaushik A."/>
        </authorList>
    </citation>
    <scope>NUCLEOTIDE SEQUENCE</scope>
    <source>
        <strain evidence="3">AG4-R118</strain>
    </source>
</reference>
<feature type="transmembrane region" description="Helical" evidence="2">
    <location>
        <begin position="12"/>
        <end position="35"/>
    </location>
</feature>
<dbReference type="AlphaFoldDB" id="A0A8H3BBJ7"/>
<feature type="transmembrane region" description="Helical" evidence="2">
    <location>
        <begin position="81"/>
        <end position="101"/>
    </location>
</feature>
<keyword evidence="2" id="KW-0472">Membrane</keyword>
<evidence type="ECO:0000256" key="1">
    <source>
        <dbReference type="SAM" id="MobiDB-lite"/>
    </source>
</evidence>
<accession>A0A8H3BBJ7</accession>